<dbReference type="EMBL" id="RQTK01000429">
    <property type="protein sequence ID" value="RUS79761.1"/>
    <property type="molecule type" value="Genomic_DNA"/>
</dbReference>
<feature type="compositionally biased region" description="Polar residues" evidence="1">
    <location>
        <begin position="170"/>
        <end position="183"/>
    </location>
</feature>
<accession>A0A3S0ZKD7</accession>
<comment type="caution">
    <text evidence="2">The sequence shown here is derived from an EMBL/GenBank/DDBJ whole genome shotgun (WGS) entry which is preliminary data.</text>
</comment>
<feature type="region of interest" description="Disordered" evidence="1">
    <location>
        <begin position="368"/>
        <end position="424"/>
    </location>
</feature>
<reference evidence="2 3" key="1">
    <citation type="submission" date="2019-01" db="EMBL/GenBank/DDBJ databases">
        <title>A draft genome assembly of the solar-powered sea slug Elysia chlorotica.</title>
        <authorList>
            <person name="Cai H."/>
            <person name="Li Q."/>
            <person name="Fang X."/>
            <person name="Li J."/>
            <person name="Curtis N.E."/>
            <person name="Altenburger A."/>
            <person name="Shibata T."/>
            <person name="Feng M."/>
            <person name="Maeda T."/>
            <person name="Schwartz J.A."/>
            <person name="Shigenobu S."/>
            <person name="Lundholm N."/>
            <person name="Nishiyama T."/>
            <person name="Yang H."/>
            <person name="Hasebe M."/>
            <person name="Li S."/>
            <person name="Pierce S.K."/>
            <person name="Wang J."/>
        </authorList>
    </citation>
    <scope>NUCLEOTIDE SEQUENCE [LARGE SCALE GENOMIC DNA]</scope>
    <source>
        <strain evidence="2">EC2010</strain>
        <tissue evidence="2">Whole organism of an adult</tissue>
    </source>
</reference>
<feature type="region of interest" description="Disordered" evidence="1">
    <location>
        <begin position="27"/>
        <end position="190"/>
    </location>
</feature>
<feature type="compositionally biased region" description="Polar residues" evidence="1">
    <location>
        <begin position="97"/>
        <end position="108"/>
    </location>
</feature>
<feature type="compositionally biased region" description="Polar residues" evidence="1">
    <location>
        <begin position="211"/>
        <end position="226"/>
    </location>
</feature>
<organism evidence="2 3">
    <name type="scientific">Elysia chlorotica</name>
    <name type="common">Eastern emerald elysia</name>
    <name type="synonym">Sea slug</name>
    <dbReference type="NCBI Taxonomy" id="188477"/>
    <lineage>
        <taxon>Eukaryota</taxon>
        <taxon>Metazoa</taxon>
        <taxon>Spiralia</taxon>
        <taxon>Lophotrochozoa</taxon>
        <taxon>Mollusca</taxon>
        <taxon>Gastropoda</taxon>
        <taxon>Heterobranchia</taxon>
        <taxon>Euthyneura</taxon>
        <taxon>Panpulmonata</taxon>
        <taxon>Sacoglossa</taxon>
        <taxon>Placobranchoidea</taxon>
        <taxon>Plakobranchidae</taxon>
        <taxon>Elysia</taxon>
    </lineage>
</organism>
<proteinExistence type="predicted"/>
<evidence type="ECO:0000256" key="1">
    <source>
        <dbReference type="SAM" id="MobiDB-lite"/>
    </source>
</evidence>
<feature type="region of interest" description="Disordered" evidence="1">
    <location>
        <begin position="242"/>
        <end position="345"/>
    </location>
</feature>
<feature type="compositionally biased region" description="Polar residues" evidence="1">
    <location>
        <begin position="154"/>
        <end position="163"/>
    </location>
</feature>
<gene>
    <name evidence="2" type="ORF">EGW08_012477</name>
</gene>
<protein>
    <submittedName>
        <fullName evidence="2">Uncharacterized protein</fullName>
    </submittedName>
</protein>
<dbReference type="AlphaFoldDB" id="A0A3S0ZKD7"/>
<feature type="compositionally biased region" description="Polar residues" evidence="1">
    <location>
        <begin position="386"/>
        <end position="402"/>
    </location>
</feature>
<feature type="region of interest" description="Disordered" evidence="1">
    <location>
        <begin position="211"/>
        <end position="230"/>
    </location>
</feature>
<feature type="compositionally biased region" description="Acidic residues" evidence="1">
    <location>
        <begin position="368"/>
        <end position="379"/>
    </location>
</feature>
<name>A0A3S0ZKD7_ELYCH</name>
<evidence type="ECO:0000313" key="3">
    <source>
        <dbReference type="Proteomes" id="UP000271974"/>
    </source>
</evidence>
<sequence length="556" mass="61345">MGAHRPAQASLSKPTWMVVPENGLSDICIGRQDSQPWSSSQPPSPATRSRPHAGRRSLMNICGENHAQTSRENGKVFTHRGQGNGYRPDEQDESRSKSTFRALTSQILSELHGRGKSRPRQLLSSSSSESPRQRVSDSRTSTPSLRNRDRRQFGDTSPRNNPTIAGPLPRSNSALANHFTRSPSAFADPLPRSNSALNFSQRSLALNLVRTKSAQGHQSPNESSSPRFDLAVPTSNLLSEARVSSKEKYAAGVNGGARKQNIPRLRYGSNPDAKGKPDTISETSPAPGALEFRETFGSRDSGISNSDLIPLEKSPRRVSSESNYTREPSTRKRYASEVMGRKSTKDTILEVSESAYQKAACEMVGDVDIDNEDDDDDNDSVFPANHSVSPQTLETSVHSGSTKDPPGDVDEEEEGEEDDELPEYLDSFQAASSRKFRRPSMWNRVRDLGVPSLIHDLNSTRTSSLGNSVTSGVGAASIHSNDSYDSDFRQSSKKKRCPNCGEELQRAPARLVAVKGNERNFLNWLLGNWGKIFEKLKREGGAVIWFYCNMFKYPNR</sequence>
<feature type="compositionally biased region" description="Basic and acidic residues" evidence="1">
    <location>
        <begin position="87"/>
        <end position="96"/>
    </location>
</feature>
<feature type="compositionally biased region" description="Acidic residues" evidence="1">
    <location>
        <begin position="407"/>
        <end position="423"/>
    </location>
</feature>
<keyword evidence="3" id="KW-1185">Reference proteome</keyword>
<evidence type="ECO:0000313" key="2">
    <source>
        <dbReference type="EMBL" id="RUS79761.1"/>
    </source>
</evidence>
<dbReference type="Proteomes" id="UP000271974">
    <property type="component" value="Unassembled WGS sequence"/>
</dbReference>
<dbReference type="OrthoDB" id="6161037at2759"/>
<feature type="compositionally biased region" description="Low complexity" evidence="1">
    <location>
        <begin position="120"/>
        <end position="130"/>
    </location>
</feature>